<evidence type="ECO:0000259" key="8">
    <source>
        <dbReference type="Pfam" id="PF13886"/>
    </source>
</evidence>
<feature type="chain" id="PRO_5035437653" description="TM7S3/TM198-like domain-containing protein" evidence="7">
    <location>
        <begin position="19"/>
        <end position="539"/>
    </location>
</feature>
<feature type="transmembrane region" description="Helical" evidence="6">
    <location>
        <begin position="343"/>
        <end position="362"/>
    </location>
</feature>
<keyword evidence="7" id="KW-0732">Signal</keyword>
<dbReference type="Pfam" id="PF13886">
    <property type="entry name" value="TM7S3_TM198"/>
    <property type="match status" value="1"/>
</dbReference>
<feature type="transmembrane region" description="Helical" evidence="6">
    <location>
        <begin position="401"/>
        <end position="420"/>
    </location>
</feature>
<dbReference type="AlphaFoldDB" id="A0A8K0DCA9"/>
<feature type="transmembrane region" description="Helical" evidence="6">
    <location>
        <begin position="315"/>
        <end position="331"/>
    </location>
</feature>
<feature type="region of interest" description="Disordered" evidence="5">
    <location>
        <begin position="505"/>
        <end position="539"/>
    </location>
</feature>
<accession>A0A8K0DCA9</accession>
<feature type="compositionally biased region" description="Polar residues" evidence="5">
    <location>
        <begin position="512"/>
        <end position="539"/>
    </location>
</feature>
<keyword evidence="2 6" id="KW-0812">Transmembrane</keyword>
<feature type="transmembrane region" description="Helical" evidence="6">
    <location>
        <begin position="287"/>
        <end position="308"/>
    </location>
</feature>
<dbReference type="OrthoDB" id="5967337at2759"/>
<dbReference type="PANTHER" id="PTHR15937:SF3">
    <property type="entry name" value="TRANSMEMBRANE 7 SUPERFAMILY MEMBER 3"/>
    <property type="match status" value="1"/>
</dbReference>
<evidence type="ECO:0000256" key="6">
    <source>
        <dbReference type="SAM" id="Phobius"/>
    </source>
</evidence>
<sequence length="539" mass="60410">MISINLVVFLVLSSLTSNLIIVNCASQILKQNVDIDLSSYDKSNRSTNVFIRYLNLAEGNAVVNIRNVPNNQGFFVIQLHNLYANISLSTTPNLLPKTFITGTNIGLVQRDLSSTKTYQYYVQYREQPSFKILLALIVYEKTDPIPGGCNMIFNNEDAPYQLVSYNDNIIKVEMQPSFVNGYPCELNLAKLQMYQMYLYERNLDDSLYFDGILKMLTVENIRANGRLIPEPIGHPIVRRFFSAYPGTGRVYAVVATYKNYSSAYVPAATYACDISNWDENCVGPVTVGWKILCAIILFMGLFTCYFGHRFFKTQMFIFGFVFGGFISYVSASVADTLSVGESLGISLIFGFIYGAVWIVFWWRFGSPILSVFLPVAFIGYIASCIVFYAGVGDFQIFQSDINYWGIFFSILIPITVLLLIATMLANILACSVLGATAVTVAVDHYVGGNLHYIILNNIRRATVAHFNLAVTDPPFQYRDIVLTVLWLLLILTGVYAQLRQQRGKPPFPPPTLSSLRNNTERTPLLSGSNRSPNNSYSNA</sequence>
<feature type="transmembrane region" description="Helical" evidence="6">
    <location>
        <begin position="369"/>
        <end position="389"/>
    </location>
</feature>
<evidence type="ECO:0000256" key="1">
    <source>
        <dbReference type="ARBA" id="ARBA00004141"/>
    </source>
</evidence>
<evidence type="ECO:0000256" key="3">
    <source>
        <dbReference type="ARBA" id="ARBA00022989"/>
    </source>
</evidence>
<dbReference type="InterPro" id="IPR025256">
    <property type="entry name" value="TM7S3/TM198-like_dom"/>
</dbReference>
<feature type="transmembrane region" description="Helical" evidence="6">
    <location>
        <begin position="480"/>
        <end position="498"/>
    </location>
</feature>
<name>A0A8K0DCA9_IGNLU</name>
<feature type="signal peptide" evidence="7">
    <location>
        <begin position="1"/>
        <end position="18"/>
    </location>
</feature>
<dbReference type="EMBL" id="VTPC01001014">
    <property type="protein sequence ID" value="KAF2903488.1"/>
    <property type="molecule type" value="Genomic_DNA"/>
</dbReference>
<keyword evidence="4 6" id="KW-0472">Membrane</keyword>
<dbReference type="PANTHER" id="PTHR15937">
    <property type="entry name" value="TRANSMEMBRANE 7 SUPERFAMILY MEMBER 3"/>
    <property type="match status" value="1"/>
</dbReference>
<dbReference type="InterPro" id="IPR042502">
    <property type="entry name" value="TM7SF3"/>
</dbReference>
<evidence type="ECO:0000313" key="10">
    <source>
        <dbReference type="Proteomes" id="UP000801492"/>
    </source>
</evidence>
<evidence type="ECO:0000256" key="4">
    <source>
        <dbReference type="ARBA" id="ARBA00023136"/>
    </source>
</evidence>
<evidence type="ECO:0000256" key="7">
    <source>
        <dbReference type="SAM" id="SignalP"/>
    </source>
</evidence>
<protein>
    <recommendedName>
        <fullName evidence="8">TM7S3/TM198-like domain-containing protein</fullName>
    </recommendedName>
</protein>
<evidence type="ECO:0000256" key="5">
    <source>
        <dbReference type="SAM" id="MobiDB-lite"/>
    </source>
</evidence>
<dbReference type="GO" id="GO:0005886">
    <property type="term" value="C:plasma membrane"/>
    <property type="evidence" value="ECO:0007669"/>
    <property type="project" value="TreeGrafter"/>
</dbReference>
<comment type="caution">
    <text evidence="9">The sequence shown here is derived from an EMBL/GenBank/DDBJ whole genome shotgun (WGS) entry which is preliminary data.</text>
</comment>
<gene>
    <name evidence="9" type="ORF">ILUMI_02698</name>
</gene>
<feature type="transmembrane region" description="Helical" evidence="6">
    <location>
        <begin position="427"/>
        <end position="446"/>
    </location>
</feature>
<keyword evidence="3 6" id="KW-1133">Transmembrane helix</keyword>
<reference evidence="9" key="1">
    <citation type="submission" date="2019-08" db="EMBL/GenBank/DDBJ databases">
        <title>The genome of the North American firefly Photinus pyralis.</title>
        <authorList>
            <consortium name="Photinus pyralis genome working group"/>
            <person name="Fallon T.R."/>
            <person name="Sander Lower S.E."/>
            <person name="Weng J.-K."/>
        </authorList>
    </citation>
    <scope>NUCLEOTIDE SEQUENCE</scope>
    <source>
        <strain evidence="9">TRF0915ILg1</strain>
        <tissue evidence="9">Whole body</tissue>
    </source>
</reference>
<evidence type="ECO:0000256" key="2">
    <source>
        <dbReference type="ARBA" id="ARBA00022692"/>
    </source>
</evidence>
<feature type="domain" description="TM7S3/TM198-like" evidence="8">
    <location>
        <begin position="293"/>
        <end position="498"/>
    </location>
</feature>
<keyword evidence="10" id="KW-1185">Reference proteome</keyword>
<proteinExistence type="predicted"/>
<evidence type="ECO:0000313" key="9">
    <source>
        <dbReference type="EMBL" id="KAF2903488.1"/>
    </source>
</evidence>
<organism evidence="9 10">
    <name type="scientific">Ignelater luminosus</name>
    <name type="common">Cucubano</name>
    <name type="synonym">Pyrophorus luminosus</name>
    <dbReference type="NCBI Taxonomy" id="2038154"/>
    <lineage>
        <taxon>Eukaryota</taxon>
        <taxon>Metazoa</taxon>
        <taxon>Ecdysozoa</taxon>
        <taxon>Arthropoda</taxon>
        <taxon>Hexapoda</taxon>
        <taxon>Insecta</taxon>
        <taxon>Pterygota</taxon>
        <taxon>Neoptera</taxon>
        <taxon>Endopterygota</taxon>
        <taxon>Coleoptera</taxon>
        <taxon>Polyphaga</taxon>
        <taxon>Elateriformia</taxon>
        <taxon>Elateroidea</taxon>
        <taxon>Elateridae</taxon>
        <taxon>Agrypninae</taxon>
        <taxon>Pyrophorini</taxon>
        <taxon>Ignelater</taxon>
    </lineage>
</organism>
<dbReference type="Proteomes" id="UP000801492">
    <property type="component" value="Unassembled WGS sequence"/>
</dbReference>
<dbReference type="GO" id="GO:0043069">
    <property type="term" value="P:negative regulation of programmed cell death"/>
    <property type="evidence" value="ECO:0007669"/>
    <property type="project" value="TreeGrafter"/>
</dbReference>
<dbReference type="Pfam" id="PF25992">
    <property type="entry name" value="Ig_TM7SF3_N"/>
    <property type="match status" value="1"/>
</dbReference>
<comment type="subcellular location">
    <subcellularLocation>
        <location evidence="1">Membrane</location>
        <topology evidence="1">Multi-pass membrane protein</topology>
    </subcellularLocation>
</comment>